<dbReference type="EMBL" id="MLYV02000645">
    <property type="protein sequence ID" value="PSR80617.1"/>
    <property type="molecule type" value="Genomic_DNA"/>
</dbReference>
<dbReference type="OrthoDB" id="2801743at2759"/>
<accession>A0A2R6NYR3</accession>
<evidence type="ECO:0000256" key="1">
    <source>
        <dbReference type="SAM" id="MobiDB-lite"/>
    </source>
</evidence>
<feature type="transmembrane region" description="Helical" evidence="2">
    <location>
        <begin position="54"/>
        <end position="76"/>
    </location>
</feature>
<dbReference type="AlphaFoldDB" id="A0A2R6NYR3"/>
<feature type="compositionally biased region" description="Polar residues" evidence="1">
    <location>
        <begin position="23"/>
        <end position="45"/>
    </location>
</feature>
<evidence type="ECO:0000313" key="3">
    <source>
        <dbReference type="EMBL" id="PSR80617.1"/>
    </source>
</evidence>
<comment type="caution">
    <text evidence="3">The sequence shown here is derived from an EMBL/GenBank/DDBJ whole genome shotgun (WGS) entry which is preliminary data.</text>
</comment>
<keyword evidence="2" id="KW-0812">Transmembrane</keyword>
<feature type="region of interest" description="Disordered" evidence="1">
    <location>
        <begin position="1"/>
        <end position="45"/>
    </location>
</feature>
<protein>
    <recommendedName>
        <fullName evidence="5">Transmembrane protein</fullName>
    </recommendedName>
</protein>
<sequence length="242" mass="26365">MSTNPPPSATSPLTTPPATSSLVASGTPVSTSSANQYDSGGSGSSATMHTLSTVMPGFLIAFVCVISIFLACGIAHGRRRRAMLNRQVLPPLPRYPSSYASPRRTKKKKRILVKPKLWEVDVKGVSWDHDLEALDPVAVELQAVPQPALHELAPLYNEKRGLWFIPGLSRPHRPQDETEPTKHAQLAVLLAMPTPGRRPWEPSGAYVLGTASLPYKEDDPEEESEESRAMTTLLRDQSLALV</sequence>
<name>A0A2R6NYR3_9APHY</name>
<evidence type="ECO:0008006" key="5">
    <source>
        <dbReference type="Google" id="ProtNLM"/>
    </source>
</evidence>
<feature type="region of interest" description="Disordered" evidence="1">
    <location>
        <begin position="211"/>
        <end position="235"/>
    </location>
</feature>
<evidence type="ECO:0000313" key="4">
    <source>
        <dbReference type="Proteomes" id="UP000186601"/>
    </source>
</evidence>
<dbReference type="Proteomes" id="UP000186601">
    <property type="component" value="Unassembled WGS sequence"/>
</dbReference>
<keyword evidence="2" id="KW-1133">Transmembrane helix</keyword>
<keyword evidence="2" id="KW-0472">Membrane</keyword>
<feature type="compositionally biased region" description="Low complexity" evidence="1">
    <location>
        <begin position="10"/>
        <end position="22"/>
    </location>
</feature>
<proteinExistence type="predicted"/>
<gene>
    <name evidence="3" type="ORF">PHLCEN_2v6686</name>
</gene>
<organism evidence="3 4">
    <name type="scientific">Hermanssonia centrifuga</name>
    <dbReference type="NCBI Taxonomy" id="98765"/>
    <lineage>
        <taxon>Eukaryota</taxon>
        <taxon>Fungi</taxon>
        <taxon>Dikarya</taxon>
        <taxon>Basidiomycota</taxon>
        <taxon>Agaricomycotina</taxon>
        <taxon>Agaricomycetes</taxon>
        <taxon>Polyporales</taxon>
        <taxon>Meruliaceae</taxon>
        <taxon>Hermanssonia</taxon>
    </lineage>
</organism>
<reference evidence="3 4" key="1">
    <citation type="submission" date="2018-02" db="EMBL/GenBank/DDBJ databases">
        <title>Genome sequence of the basidiomycete white-rot fungus Phlebia centrifuga.</title>
        <authorList>
            <person name="Granchi Z."/>
            <person name="Peng M."/>
            <person name="de Vries R.P."/>
            <person name="Hilden K."/>
            <person name="Makela M.R."/>
            <person name="Grigoriev I."/>
            <person name="Riley R."/>
        </authorList>
    </citation>
    <scope>NUCLEOTIDE SEQUENCE [LARGE SCALE GENOMIC DNA]</scope>
    <source>
        <strain evidence="3 4">FBCC195</strain>
    </source>
</reference>
<evidence type="ECO:0000256" key="2">
    <source>
        <dbReference type="SAM" id="Phobius"/>
    </source>
</evidence>
<keyword evidence="4" id="KW-1185">Reference proteome</keyword>